<evidence type="ECO:0000256" key="2">
    <source>
        <dbReference type="ARBA" id="ARBA00023002"/>
    </source>
</evidence>
<feature type="domain" description="Aldehyde dehydrogenase" evidence="5">
    <location>
        <begin position="28"/>
        <end position="491"/>
    </location>
</feature>
<dbReference type="Gene3D" id="3.40.309.10">
    <property type="entry name" value="Aldehyde Dehydrogenase, Chain A, domain 2"/>
    <property type="match status" value="1"/>
</dbReference>
<dbReference type="RefSeq" id="WP_138181117.1">
    <property type="nucleotide sequence ID" value="NZ_VBUI01000011.1"/>
</dbReference>
<reference evidence="6 7" key="1">
    <citation type="journal article" date="2007" name="Int. J. Syst. Evol. Microbiol.">
        <title>Halomonas saccharevitans sp. nov., Halomonas arcis sp. nov. and Halomonas subterranea sp. nov., halophilic bacteria isolated from hypersaline environments of China.</title>
        <authorList>
            <person name="Xu X.W."/>
            <person name="Wu Y.H."/>
            <person name="Zhou Z."/>
            <person name="Wang C.S."/>
            <person name="Zhou Y.G."/>
            <person name="Zhang H.B."/>
            <person name="Wang Y."/>
            <person name="Wu M."/>
        </authorList>
    </citation>
    <scope>NUCLEOTIDE SEQUENCE [LARGE SCALE GENOMIC DNA]</scope>
    <source>
        <strain evidence="6 7">TBZ3</strain>
    </source>
</reference>
<evidence type="ECO:0000256" key="4">
    <source>
        <dbReference type="RuleBase" id="RU003345"/>
    </source>
</evidence>
<dbReference type="Gene3D" id="3.40.605.10">
    <property type="entry name" value="Aldehyde Dehydrogenase, Chain A, domain 1"/>
    <property type="match status" value="1"/>
</dbReference>
<evidence type="ECO:0000256" key="3">
    <source>
        <dbReference type="PROSITE-ProRule" id="PRU10007"/>
    </source>
</evidence>
<dbReference type="InterPro" id="IPR029510">
    <property type="entry name" value="Ald_DH_CS_GLU"/>
</dbReference>
<dbReference type="PROSITE" id="PS00070">
    <property type="entry name" value="ALDEHYDE_DEHYDR_CYS"/>
    <property type="match status" value="1"/>
</dbReference>
<comment type="caution">
    <text evidence="6">The sequence shown here is derived from an EMBL/GenBank/DDBJ whole genome shotgun (WGS) entry which is preliminary data.</text>
</comment>
<dbReference type="AlphaFoldDB" id="A0A5R8MHK8"/>
<dbReference type="Proteomes" id="UP000306973">
    <property type="component" value="Unassembled WGS sequence"/>
</dbReference>
<evidence type="ECO:0000313" key="6">
    <source>
        <dbReference type="EMBL" id="TLF50713.1"/>
    </source>
</evidence>
<gene>
    <name evidence="6" type="ORF">FEI13_08510</name>
</gene>
<organism evidence="6 7">
    <name type="scientific">Halomonas urmiana</name>
    <dbReference type="NCBI Taxonomy" id="490901"/>
    <lineage>
        <taxon>Bacteria</taxon>
        <taxon>Pseudomonadati</taxon>
        <taxon>Pseudomonadota</taxon>
        <taxon>Gammaproteobacteria</taxon>
        <taxon>Oceanospirillales</taxon>
        <taxon>Halomonadaceae</taxon>
        <taxon>Halomonas</taxon>
    </lineage>
</organism>
<dbReference type="FunFam" id="3.40.309.10:FF:000012">
    <property type="entry name" value="Betaine aldehyde dehydrogenase"/>
    <property type="match status" value="1"/>
</dbReference>
<dbReference type="EMBL" id="VBUI01000011">
    <property type="protein sequence ID" value="TLF50713.1"/>
    <property type="molecule type" value="Genomic_DNA"/>
</dbReference>
<accession>A0A5R8MHK8</accession>
<feature type="active site" evidence="3">
    <location>
        <position position="267"/>
    </location>
</feature>
<evidence type="ECO:0000256" key="1">
    <source>
        <dbReference type="ARBA" id="ARBA00009986"/>
    </source>
</evidence>
<evidence type="ECO:0000259" key="5">
    <source>
        <dbReference type="Pfam" id="PF00171"/>
    </source>
</evidence>
<dbReference type="OrthoDB" id="9812625at2"/>
<dbReference type="InterPro" id="IPR016160">
    <property type="entry name" value="Ald_DH_CS_CYS"/>
</dbReference>
<dbReference type="InterPro" id="IPR015590">
    <property type="entry name" value="Aldehyde_DH_dom"/>
</dbReference>
<dbReference type="InterPro" id="IPR016162">
    <property type="entry name" value="Ald_DH_N"/>
</dbReference>
<dbReference type="PANTHER" id="PTHR11699">
    <property type="entry name" value="ALDEHYDE DEHYDROGENASE-RELATED"/>
    <property type="match status" value="1"/>
</dbReference>
<dbReference type="PROSITE" id="PS00687">
    <property type="entry name" value="ALDEHYDE_DEHYDR_GLU"/>
    <property type="match status" value="1"/>
</dbReference>
<dbReference type="InterPro" id="IPR016163">
    <property type="entry name" value="Ald_DH_C"/>
</dbReference>
<proteinExistence type="inferred from homology"/>
<evidence type="ECO:0000313" key="7">
    <source>
        <dbReference type="Proteomes" id="UP000306973"/>
    </source>
</evidence>
<dbReference type="InterPro" id="IPR016161">
    <property type="entry name" value="Ald_DH/histidinol_DH"/>
</dbReference>
<keyword evidence="2 4" id="KW-0560">Oxidoreductase</keyword>
<dbReference type="GO" id="GO:0004030">
    <property type="term" value="F:aldehyde dehydrogenase [NAD(P)+] activity"/>
    <property type="evidence" value="ECO:0007669"/>
    <property type="project" value="UniProtKB-ARBA"/>
</dbReference>
<dbReference type="Pfam" id="PF00171">
    <property type="entry name" value="Aldedh"/>
    <property type="match status" value="1"/>
</dbReference>
<dbReference type="CDD" id="cd07112">
    <property type="entry name" value="ALDH_GABALDH-PuuC"/>
    <property type="match status" value="1"/>
</dbReference>
<keyword evidence="7" id="KW-1185">Reference proteome</keyword>
<sequence length="501" mass="53252">MTTQDHSHWRRQADQLSLITRPFIDGDFVDSQGAETLTAYNPATGDMLAEVTACNAADIDRAVAAARRVFEAGSWSRCAPLARKTVLLRFAALIEAHAEELALIQTLEMGKPIADSLGFDLAETARCVAWYAEAIDKQYDEIAPTGEDVHATISREPLGVVAAVVPWNFPLMIAAWKFAPALAMGNSVVIKPAEASSLSILRLAELAREAGLPAGVFNVTPGHGAVAGQALGLHMEVDALTFTGSTATGKRFMRYSSDSNLKRVWLECGGKSPHLVFADCPDLDAAAQAAAAGIFTNQGEVCIAGSRLFVEEAIFDAFLPRLLEAARAMPAGDPLDPATCMGALVSAEHQAKVLDFIEQGLAEGMTLHQGGRSASPVEGGWYLEPTILEGDPAATPMREEIFGPVLGISRFSGEAEAIALANDSVYGLGAGLWTGDLGRAHRVAKRLRAGLVWVNCYADGDISVPFGGVKQSGFGRDKSLHALDKYADLKTTWVNLAYAPS</sequence>
<protein>
    <submittedName>
        <fullName evidence="6">Aldehyde dehydrogenase</fullName>
    </submittedName>
</protein>
<dbReference type="FunFam" id="3.40.605.10:FF:000001">
    <property type="entry name" value="Aldehyde dehydrogenase 1"/>
    <property type="match status" value="1"/>
</dbReference>
<comment type="similarity">
    <text evidence="1 4">Belongs to the aldehyde dehydrogenase family.</text>
</comment>
<name>A0A5R8MHK8_9GAMM</name>
<dbReference type="SUPFAM" id="SSF53720">
    <property type="entry name" value="ALDH-like"/>
    <property type="match status" value="1"/>
</dbReference>